<name>A0A0H1BUX3_9EURO</name>
<evidence type="ECO:0000256" key="9">
    <source>
        <dbReference type="SAM" id="MobiDB-lite"/>
    </source>
</evidence>
<dbReference type="Gene3D" id="3.30.1960.10">
    <property type="entry name" value="tRNA wybutosine-synthesizing-like"/>
    <property type="match status" value="1"/>
</dbReference>
<dbReference type="InterPro" id="IPR036602">
    <property type="entry name" value="tRNA_yW-synthesising-like_sf"/>
</dbReference>
<keyword evidence="4" id="KW-0808">Transferase</keyword>
<keyword evidence="5" id="KW-0949">S-adenosyl-L-methionine</keyword>
<dbReference type="Proteomes" id="UP000053573">
    <property type="component" value="Unassembled WGS sequence"/>
</dbReference>
<dbReference type="GO" id="GO:0032259">
    <property type="term" value="P:methylation"/>
    <property type="evidence" value="ECO:0007669"/>
    <property type="project" value="UniProtKB-KW"/>
</dbReference>
<evidence type="ECO:0000256" key="1">
    <source>
        <dbReference type="ARBA" id="ARBA00008569"/>
    </source>
</evidence>
<dbReference type="OrthoDB" id="263283at2759"/>
<feature type="domain" description="tRNA wybutosine-synthesizing protein" evidence="10">
    <location>
        <begin position="11"/>
        <end position="283"/>
    </location>
</feature>
<dbReference type="SUPFAM" id="SSF111278">
    <property type="entry name" value="SSo0622-like"/>
    <property type="match status" value="1"/>
</dbReference>
<evidence type="ECO:0000256" key="5">
    <source>
        <dbReference type="ARBA" id="ARBA00022691"/>
    </source>
</evidence>
<organism evidence="11 12">
    <name type="scientific">Blastomyces silverae</name>
    <dbReference type="NCBI Taxonomy" id="2060906"/>
    <lineage>
        <taxon>Eukaryota</taxon>
        <taxon>Fungi</taxon>
        <taxon>Dikarya</taxon>
        <taxon>Ascomycota</taxon>
        <taxon>Pezizomycotina</taxon>
        <taxon>Eurotiomycetes</taxon>
        <taxon>Eurotiomycetidae</taxon>
        <taxon>Onygenales</taxon>
        <taxon>Ajellomycetaceae</taxon>
        <taxon>Blastomyces</taxon>
    </lineage>
</organism>
<comment type="similarity">
    <text evidence="1">Belongs to the TYW3 family.</text>
</comment>
<dbReference type="EC" id="2.1.1.282" evidence="2"/>
<evidence type="ECO:0000313" key="12">
    <source>
        <dbReference type="Proteomes" id="UP000053573"/>
    </source>
</evidence>
<dbReference type="GO" id="GO:0008033">
    <property type="term" value="P:tRNA processing"/>
    <property type="evidence" value="ECO:0007669"/>
    <property type="project" value="UniProtKB-KW"/>
</dbReference>
<evidence type="ECO:0000259" key="10">
    <source>
        <dbReference type="Pfam" id="PF02676"/>
    </source>
</evidence>
<sequence length="348" mass="38350">MASPGPGFEAKKQKILRDLAAPDEEYTDLSPKGSVDAGIRDLIHNINQIPGLVTTSSCAGRISVYLEGGGSGREGTRVEDNKNVSFKESDRKTIEAETEIGESSAQKAPQFAPTGGKGSGKWLFVSHEPVEIDQSCEGNYLHEIFHLVPGDEKIGIANHPGRLRLVRFHFEPMILHIMASSLKHAQPVLAAATTAGFRESGIQSLRCLDDTEAYPIVAVRSSGLALESIIGFHHQQPIGNESEDDIVRSLVSEDYLRMLLAAANERFKTNAERRERFWTKLQELCKGHAGDISSRRPDWEDPEARRERKRAEGLRRSKAAMEAKAAQSGLDTFVDIMGEEGEPSFLYP</sequence>
<accession>A0A0H1BUX3</accession>
<dbReference type="InterPro" id="IPR003827">
    <property type="entry name" value="tRNA_yW-synthesising"/>
</dbReference>
<protein>
    <recommendedName>
        <fullName evidence="2">tRNA(Phe) 7-[(3-amino-3-carboxypropyl)-4-demethylwyosine(37)-N(4)]-methyltransferase</fullName>
        <ecNumber evidence="2">2.1.1.282</ecNumber>
    </recommendedName>
    <alternativeName>
        <fullName evidence="7">tRNA(Phe) 7-((3-amino-3-carboxypropyl)-4-demethylwyosine(37)-N(4))-methyltransferase</fullName>
    </alternativeName>
</protein>
<evidence type="ECO:0000256" key="8">
    <source>
        <dbReference type="ARBA" id="ARBA00049202"/>
    </source>
</evidence>
<feature type="compositionally biased region" description="Basic and acidic residues" evidence="9">
    <location>
        <begin position="74"/>
        <end position="95"/>
    </location>
</feature>
<dbReference type="PANTHER" id="PTHR48418:SF1">
    <property type="entry name" value="TRNA WYBUTOSINE-SYNTHESIZING PROTEIN 3"/>
    <property type="match status" value="1"/>
</dbReference>
<keyword evidence="6" id="KW-0819">tRNA processing</keyword>
<evidence type="ECO:0000313" key="11">
    <source>
        <dbReference type="EMBL" id="KLJ12846.1"/>
    </source>
</evidence>
<feature type="region of interest" description="Disordered" evidence="9">
    <location>
        <begin position="69"/>
        <end position="115"/>
    </location>
</feature>
<comment type="catalytic activity">
    <reaction evidence="8">
        <text>4-demethyl-7-[(3S)-3-amino-3-carboxypropyl]wyosine(37) in tRNA(Phe) + S-adenosyl-L-methionine = 7-[(3S)-3-amino-3-carboxypropyl]wyosine(37) in tRNA(Phe) + S-adenosyl-L-homocysteine + H(+)</text>
        <dbReference type="Rhea" id="RHEA:36635"/>
        <dbReference type="Rhea" id="RHEA-COMP:10378"/>
        <dbReference type="Rhea" id="RHEA-COMP:10379"/>
        <dbReference type="ChEBI" id="CHEBI:15378"/>
        <dbReference type="ChEBI" id="CHEBI:57856"/>
        <dbReference type="ChEBI" id="CHEBI:59789"/>
        <dbReference type="ChEBI" id="CHEBI:73543"/>
        <dbReference type="ChEBI" id="CHEBI:73550"/>
        <dbReference type="EC" id="2.1.1.282"/>
    </reaction>
</comment>
<feature type="region of interest" description="Disordered" evidence="9">
    <location>
        <begin position="289"/>
        <end position="320"/>
    </location>
</feature>
<evidence type="ECO:0000256" key="4">
    <source>
        <dbReference type="ARBA" id="ARBA00022679"/>
    </source>
</evidence>
<reference evidence="12" key="1">
    <citation type="journal article" date="2015" name="PLoS Genet.">
        <title>The dynamic genome and transcriptome of the human fungal pathogen Blastomyces and close relative Emmonsia.</title>
        <authorList>
            <person name="Munoz J.F."/>
            <person name="Gauthier G.M."/>
            <person name="Desjardins C.A."/>
            <person name="Gallo J.E."/>
            <person name="Holder J."/>
            <person name="Sullivan T.D."/>
            <person name="Marty A.J."/>
            <person name="Carmen J.C."/>
            <person name="Chen Z."/>
            <person name="Ding L."/>
            <person name="Gujja S."/>
            <person name="Magrini V."/>
            <person name="Misas E."/>
            <person name="Mitreva M."/>
            <person name="Priest M."/>
            <person name="Saif S."/>
            <person name="Whiston E.A."/>
            <person name="Young S."/>
            <person name="Zeng Q."/>
            <person name="Goldman W.E."/>
            <person name="Mardis E.R."/>
            <person name="Taylor J.W."/>
            <person name="McEwen J.G."/>
            <person name="Clay O.K."/>
            <person name="Klein B.S."/>
            <person name="Cuomo C.A."/>
        </authorList>
    </citation>
    <scope>NUCLEOTIDE SEQUENCE [LARGE SCALE GENOMIC DNA]</scope>
    <source>
        <strain evidence="12">UAMH 139</strain>
    </source>
</reference>
<evidence type="ECO:0000256" key="6">
    <source>
        <dbReference type="ARBA" id="ARBA00022694"/>
    </source>
</evidence>
<dbReference type="Pfam" id="PF02676">
    <property type="entry name" value="TYW3"/>
    <property type="match status" value="1"/>
</dbReference>
<comment type="caution">
    <text evidence="11">The sequence shown here is derived from an EMBL/GenBank/DDBJ whole genome shotgun (WGS) entry which is preliminary data.</text>
</comment>
<dbReference type="EMBL" id="LDEV01000684">
    <property type="protein sequence ID" value="KLJ12846.1"/>
    <property type="molecule type" value="Genomic_DNA"/>
</dbReference>
<gene>
    <name evidence="11" type="ORF">EMPG_12164</name>
</gene>
<keyword evidence="12" id="KW-1185">Reference proteome</keyword>
<proteinExistence type="inferred from homology"/>
<keyword evidence="3" id="KW-0489">Methyltransferase</keyword>
<dbReference type="STRING" id="2060906.A0A0H1BUX3"/>
<dbReference type="GO" id="GO:0008168">
    <property type="term" value="F:methyltransferase activity"/>
    <property type="evidence" value="ECO:0007669"/>
    <property type="project" value="UniProtKB-KW"/>
</dbReference>
<evidence type="ECO:0000256" key="7">
    <source>
        <dbReference type="ARBA" id="ARBA00030554"/>
    </source>
</evidence>
<dbReference type="AlphaFoldDB" id="A0A0H1BUX3"/>
<evidence type="ECO:0000256" key="3">
    <source>
        <dbReference type="ARBA" id="ARBA00022603"/>
    </source>
</evidence>
<dbReference type="PANTHER" id="PTHR48418">
    <property type="entry name" value="TRNA WYBUTOSINE-SYNTHESIZING PROTEIN 3"/>
    <property type="match status" value="1"/>
</dbReference>
<evidence type="ECO:0000256" key="2">
    <source>
        <dbReference type="ARBA" id="ARBA00012750"/>
    </source>
</evidence>